<reference evidence="4" key="1">
    <citation type="journal article" date="2023" name="Mol. Phylogenet. Evol.">
        <title>Genome-scale phylogeny and comparative genomics of the fungal order Sordariales.</title>
        <authorList>
            <person name="Hensen N."/>
            <person name="Bonometti L."/>
            <person name="Westerberg I."/>
            <person name="Brannstrom I.O."/>
            <person name="Guillou S."/>
            <person name="Cros-Aarteil S."/>
            <person name="Calhoun S."/>
            <person name="Haridas S."/>
            <person name="Kuo A."/>
            <person name="Mondo S."/>
            <person name="Pangilinan J."/>
            <person name="Riley R."/>
            <person name="LaButti K."/>
            <person name="Andreopoulos B."/>
            <person name="Lipzen A."/>
            <person name="Chen C."/>
            <person name="Yan M."/>
            <person name="Daum C."/>
            <person name="Ng V."/>
            <person name="Clum A."/>
            <person name="Steindorff A."/>
            <person name="Ohm R.A."/>
            <person name="Martin F."/>
            <person name="Silar P."/>
            <person name="Natvig D.O."/>
            <person name="Lalanne C."/>
            <person name="Gautier V."/>
            <person name="Ament-Velasquez S.L."/>
            <person name="Kruys A."/>
            <person name="Hutchinson M.I."/>
            <person name="Powell A.J."/>
            <person name="Barry K."/>
            <person name="Miller A.N."/>
            <person name="Grigoriev I.V."/>
            <person name="Debuchy R."/>
            <person name="Gladieux P."/>
            <person name="Hiltunen Thoren M."/>
            <person name="Johannesson H."/>
        </authorList>
    </citation>
    <scope>NUCLEOTIDE SEQUENCE</scope>
    <source>
        <strain evidence="4">CBS 990.96</strain>
    </source>
</reference>
<evidence type="ECO:0000259" key="2">
    <source>
        <dbReference type="Pfam" id="PF14612"/>
    </source>
</evidence>
<dbReference type="InterPro" id="IPR055449">
    <property type="entry name" value="Iec3-like_M"/>
</dbReference>
<feature type="region of interest" description="Disordered" evidence="1">
    <location>
        <begin position="123"/>
        <end position="142"/>
    </location>
</feature>
<dbReference type="EMBL" id="MU865308">
    <property type="protein sequence ID" value="KAK4229407.1"/>
    <property type="molecule type" value="Genomic_DNA"/>
</dbReference>
<feature type="domain" description="INO80 complex subunit 3 N-terminal" evidence="2">
    <location>
        <begin position="41"/>
        <end position="109"/>
    </location>
</feature>
<dbReference type="Proteomes" id="UP001301958">
    <property type="component" value="Unassembled WGS sequence"/>
</dbReference>
<feature type="compositionally biased region" description="Pro residues" evidence="1">
    <location>
        <begin position="127"/>
        <end position="137"/>
    </location>
</feature>
<feature type="compositionally biased region" description="Basic and acidic residues" evidence="1">
    <location>
        <begin position="1"/>
        <end position="15"/>
    </location>
</feature>
<gene>
    <name evidence="4" type="ORF">QBC38DRAFT_386346</name>
</gene>
<proteinExistence type="predicted"/>
<evidence type="ECO:0000256" key="1">
    <source>
        <dbReference type="SAM" id="MobiDB-lite"/>
    </source>
</evidence>
<dbReference type="Pfam" id="PF24244">
    <property type="entry name" value="Iec3-like_M"/>
    <property type="match status" value="1"/>
</dbReference>
<name>A0AAN7BTY3_9PEZI</name>
<dbReference type="AlphaFoldDB" id="A0AAN7BTY3"/>
<keyword evidence="5" id="KW-1185">Reference proteome</keyword>
<sequence length="406" mass="44330">MEVESRRRIADVQVKDEDETNSNDTDMKSTSNNNNNKPSYRSWKKKYRKMRIVFDDKMQENESLHKLEQKALATAKRLAIQKDRLVDLLLDVNNSSQIPPEKRFDLSMEPTFSPEELALLGRDLLPQSPPPKDPNPPSKSYRNLLQAVPHQTFASSPDKFPTLMADLKIGRDSPADPQQGSRRPPAFLTADDLDNYLWELDQRLKFPADELPTMAPLAHPDGNNTQKDSSRDFALRNPVSVYNWLRKNAPKTFLQDGEQHQAAEKEDEGGISTPVPMGPARRTVNKGESKASSSRGGSGTGRGGRKPAVRLVRGGGDEDDEDTAYEGGGGIATPTVKGGGAAAKRKRGVTADDDSGYRPKGGNNRPAKKPKRKSEGGDATPTATKKSGGAAARKSGGGGDVTMRDD</sequence>
<comment type="caution">
    <text evidence="4">The sequence shown here is derived from an EMBL/GenBank/DDBJ whole genome shotgun (WGS) entry which is preliminary data.</text>
</comment>
<dbReference type="GO" id="GO:0006338">
    <property type="term" value="P:chromatin remodeling"/>
    <property type="evidence" value="ECO:0007669"/>
    <property type="project" value="InterPro"/>
</dbReference>
<dbReference type="Pfam" id="PF14612">
    <property type="entry name" value="Ino80_Iec3"/>
    <property type="match status" value="1"/>
</dbReference>
<dbReference type="InterPro" id="IPR032742">
    <property type="entry name" value="Iec3_N"/>
</dbReference>
<feature type="region of interest" description="Disordered" evidence="1">
    <location>
        <begin position="256"/>
        <end position="406"/>
    </location>
</feature>
<feature type="compositionally biased region" description="Low complexity" evidence="1">
    <location>
        <begin position="379"/>
        <end position="394"/>
    </location>
</feature>
<accession>A0AAN7BTY3</accession>
<organism evidence="4 5">
    <name type="scientific">Podospora fimiseda</name>
    <dbReference type="NCBI Taxonomy" id="252190"/>
    <lineage>
        <taxon>Eukaryota</taxon>
        <taxon>Fungi</taxon>
        <taxon>Dikarya</taxon>
        <taxon>Ascomycota</taxon>
        <taxon>Pezizomycotina</taxon>
        <taxon>Sordariomycetes</taxon>
        <taxon>Sordariomycetidae</taxon>
        <taxon>Sordariales</taxon>
        <taxon>Podosporaceae</taxon>
        <taxon>Podospora</taxon>
    </lineage>
</organism>
<feature type="region of interest" description="Disordered" evidence="1">
    <location>
        <begin position="1"/>
        <end position="43"/>
    </location>
</feature>
<evidence type="ECO:0000259" key="3">
    <source>
        <dbReference type="Pfam" id="PF24244"/>
    </source>
</evidence>
<evidence type="ECO:0000313" key="4">
    <source>
        <dbReference type="EMBL" id="KAK4229407.1"/>
    </source>
</evidence>
<feature type="compositionally biased region" description="Gly residues" evidence="1">
    <location>
        <begin position="326"/>
        <end position="341"/>
    </location>
</feature>
<feature type="compositionally biased region" description="Low complexity" evidence="1">
    <location>
        <begin position="22"/>
        <end position="37"/>
    </location>
</feature>
<reference evidence="4" key="2">
    <citation type="submission" date="2023-05" db="EMBL/GenBank/DDBJ databases">
        <authorList>
            <consortium name="Lawrence Berkeley National Laboratory"/>
            <person name="Steindorff A."/>
            <person name="Hensen N."/>
            <person name="Bonometti L."/>
            <person name="Westerberg I."/>
            <person name="Brannstrom I.O."/>
            <person name="Guillou S."/>
            <person name="Cros-Aarteil S."/>
            <person name="Calhoun S."/>
            <person name="Haridas S."/>
            <person name="Kuo A."/>
            <person name="Mondo S."/>
            <person name="Pangilinan J."/>
            <person name="Riley R."/>
            <person name="Labutti K."/>
            <person name="Andreopoulos B."/>
            <person name="Lipzen A."/>
            <person name="Chen C."/>
            <person name="Yanf M."/>
            <person name="Daum C."/>
            <person name="Ng V."/>
            <person name="Clum A."/>
            <person name="Ohm R."/>
            <person name="Martin F."/>
            <person name="Silar P."/>
            <person name="Natvig D."/>
            <person name="Lalanne C."/>
            <person name="Gautier V."/>
            <person name="Ament-Velasquez S.L."/>
            <person name="Kruys A."/>
            <person name="Hutchinson M.I."/>
            <person name="Powell A.J."/>
            <person name="Barry K."/>
            <person name="Miller A.N."/>
            <person name="Grigoriev I.V."/>
            <person name="Debuchy R."/>
            <person name="Gladieux P."/>
            <person name="Thoren M.H."/>
            <person name="Johannesson H."/>
        </authorList>
    </citation>
    <scope>NUCLEOTIDE SEQUENCE</scope>
    <source>
        <strain evidence="4">CBS 990.96</strain>
    </source>
</reference>
<evidence type="ECO:0000313" key="5">
    <source>
        <dbReference type="Proteomes" id="UP001301958"/>
    </source>
</evidence>
<protein>
    <submittedName>
        <fullName evidence="4">IEC3 subunit of the Ino80 complex, chromatin re-modelling-domain-containing protein</fullName>
    </submittedName>
</protein>
<dbReference type="GO" id="GO:0031011">
    <property type="term" value="C:Ino80 complex"/>
    <property type="evidence" value="ECO:0007669"/>
    <property type="project" value="InterPro"/>
</dbReference>
<feature type="domain" description="INO80 complex subunit 3-like middle region" evidence="3">
    <location>
        <begin position="139"/>
        <end position="258"/>
    </location>
</feature>